<dbReference type="EMBL" id="JAVBIK010000001">
    <property type="protein sequence ID" value="MDT7519806.1"/>
    <property type="molecule type" value="Genomic_DNA"/>
</dbReference>
<dbReference type="InterPro" id="IPR009056">
    <property type="entry name" value="Cyt_c-like_dom"/>
</dbReference>
<evidence type="ECO:0000256" key="3">
    <source>
        <dbReference type="ARBA" id="ARBA00023004"/>
    </source>
</evidence>
<dbReference type="InterPro" id="IPR014353">
    <property type="entry name" value="Membr-bd_ADH_cyt_c"/>
</dbReference>
<dbReference type="Gene3D" id="1.10.760.10">
    <property type="entry name" value="Cytochrome c-like domain"/>
    <property type="match status" value="3"/>
</dbReference>
<reference evidence="6 7" key="1">
    <citation type="submission" date="2023-08" db="EMBL/GenBank/DDBJ databases">
        <title>Rhodoferax potami sp. nov. and Rhodoferax mekongensis sp. nov., isolated from the Mekong River in Thailand.</title>
        <authorList>
            <person name="Kitikhun S."/>
            <person name="Charoenyingcharoen P."/>
            <person name="Siriarchawattana P."/>
            <person name="Likhitrattanapisal S."/>
            <person name="Nilsakha T."/>
            <person name="Chanpet A."/>
            <person name="Rattanawaree P."/>
            <person name="Ingsriswang S."/>
        </authorList>
    </citation>
    <scope>NUCLEOTIDE SEQUENCE [LARGE SCALE GENOMIC DNA]</scope>
    <source>
        <strain evidence="6 7">TBRC 17660</strain>
    </source>
</reference>
<dbReference type="PROSITE" id="PS51007">
    <property type="entry name" value="CYTC"/>
    <property type="match status" value="3"/>
</dbReference>
<evidence type="ECO:0000313" key="6">
    <source>
        <dbReference type="EMBL" id="MDT7519806.1"/>
    </source>
</evidence>
<accession>A0ABU3KPP8</accession>
<name>A0ABU3KPP8_9BURK</name>
<evidence type="ECO:0000256" key="1">
    <source>
        <dbReference type="ARBA" id="ARBA00022617"/>
    </source>
</evidence>
<dbReference type="SUPFAM" id="SSF46626">
    <property type="entry name" value="Cytochrome c"/>
    <property type="match status" value="3"/>
</dbReference>
<dbReference type="InterPro" id="IPR036909">
    <property type="entry name" value="Cyt_c-like_dom_sf"/>
</dbReference>
<feature type="domain" description="Cytochrome c" evidence="5">
    <location>
        <begin position="57"/>
        <end position="160"/>
    </location>
</feature>
<keyword evidence="1 4" id="KW-0349">Heme</keyword>
<evidence type="ECO:0000259" key="5">
    <source>
        <dbReference type="PROSITE" id="PS51007"/>
    </source>
</evidence>
<dbReference type="PIRSF" id="PIRSF000018">
    <property type="entry name" value="Mb_ADH_cyt_c"/>
    <property type="match status" value="1"/>
</dbReference>
<dbReference type="InterPro" id="IPR051459">
    <property type="entry name" value="Cytochrome_c-type_DH"/>
</dbReference>
<gene>
    <name evidence="6" type="ORF">RAE19_13990</name>
</gene>
<evidence type="ECO:0000256" key="4">
    <source>
        <dbReference type="PROSITE-ProRule" id="PRU00433"/>
    </source>
</evidence>
<feature type="domain" description="Cytochrome c" evidence="5">
    <location>
        <begin position="205"/>
        <end position="315"/>
    </location>
</feature>
<comment type="caution">
    <text evidence="6">The sequence shown here is derived from an EMBL/GenBank/DDBJ whole genome shotgun (WGS) entry which is preliminary data.</text>
</comment>
<sequence>MTTTPSVNRTAPKPWQWLVLALGLCLLLFVLVAEVIAPAVRESSTPSVPPAAAPDTALVQRGAYLARLGNCAQCHTARGGADYAGGNALLTPFGRVYPGNLTPHPTTGLGAWSAADFRRAMHQGIRPDGRVLNPAFPYTSYTRITQSDSDALFAFLRSLPAVDAPHRAHELPWPLGTQTALTAWRWLHFSEAPDSPGITEADTGPSARRGAALVQGLGHCAECHTPRNRLGGLRSSQAWSGALMPDGLWYAPALNDNTEAGVAGWDTADIATLLTHGQRRQAYVAGPMAEVVRNSTQYLNAADAESIALYLQTLAPATPAAVKSPAIADTTPSSPLGAKIYENQCAQCHGKQGEGVADAYPALAGNRSVLMGNTNNLTLTVLRGGYGPSTSGKPQPHGMPPYQLSLSDAEVAAVLSFIRKSWGNAAAPVTEFDINKIRNSPIR</sequence>
<dbReference type="Pfam" id="PF00034">
    <property type="entry name" value="Cytochrom_C"/>
    <property type="match status" value="2"/>
</dbReference>
<dbReference type="PANTHER" id="PTHR35008">
    <property type="entry name" value="BLL4482 PROTEIN-RELATED"/>
    <property type="match status" value="1"/>
</dbReference>
<keyword evidence="2 4" id="KW-0479">Metal-binding</keyword>
<evidence type="ECO:0000256" key="2">
    <source>
        <dbReference type="ARBA" id="ARBA00022723"/>
    </source>
</evidence>
<dbReference type="RefSeq" id="WP_313875463.1">
    <property type="nucleotide sequence ID" value="NZ_JAVBIK010000001.1"/>
</dbReference>
<feature type="domain" description="Cytochrome c" evidence="5">
    <location>
        <begin position="332"/>
        <end position="422"/>
    </location>
</feature>
<keyword evidence="3 4" id="KW-0408">Iron</keyword>
<organism evidence="6 7">
    <name type="scientific">Rhodoferax potami</name>
    <dbReference type="NCBI Taxonomy" id="3068338"/>
    <lineage>
        <taxon>Bacteria</taxon>
        <taxon>Pseudomonadati</taxon>
        <taxon>Pseudomonadota</taxon>
        <taxon>Betaproteobacteria</taxon>
        <taxon>Burkholderiales</taxon>
        <taxon>Comamonadaceae</taxon>
        <taxon>Rhodoferax</taxon>
    </lineage>
</organism>
<proteinExistence type="predicted"/>
<dbReference type="Proteomes" id="UP001321700">
    <property type="component" value="Unassembled WGS sequence"/>
</dbReference>
<evidence type="ECO:0000313" key="7">
    <source>
        <dbReference type="Proteomes" id="UP001321700"/>
    </source>
</evidence>
<protein>
    <submittedName>
        <fullName evidence="6">C-type cytochrome</fullName>
    </submittedName>
</protein>
<keyword evidence="7" id="KW-1185">Reference proteome</keyword>
<dbReference type="PANTHER" id="PTHR35008:SF4">
    <property type="entry name" value="BLL4482 PROTEIN"/>
    <property type="match status" value="1"/>
</dbReference>